<keyword evidence="2" id="KW-1185">Reference proteome</keyword>
<gene>
    <name evidence="1" type="primary">g9817</name>
    <name evidence="1" type="ORF">NpPPO83_00009817</name>
</gene>
<name>A0ACB5SLQ7_9PEZI</name>
<evidence type="ECO:0000313" key="2">
    <source>
        <dbReference type="Proteomes" id="UP001165186"/>
    </source>
</evidence>
<dbReference type="Proteomes" id="UP001165186">
    <property type="component" value="Unassembled WGS sequence"/>
</dbReference>
<proteinExistence type="predicted"/>
<sequence length="193" mass="21850">MPCSLKAAPPASGLIPTTLAQLKLDAEERNKRENRHMSVLNNHMRENTRTLKLTEKERDEAMKQLGSLETQKSQLEEELQPLERKKRQLETQIEVSKKRVSTNEITMMIMEQEDPVGCLKEVAERFGRRLEKPLVLKTEEEVTTTPASSSAFTFKGKRPVRIRLSAAEEEALRASIAPTPSQNHSDTKQAASE</sequence>
<comment type="caution">
    <text evidence="1">The sequence shown here is derived from an EMBL/GenBank/DDBJ whole genome shotgun (WGS) entry which is preliminary data.</text>
</comment>
<reference evidence="1" key="1">
    <citation type="submission" date="2024-09" db="EMBL/GenBank/DDBJ databases">
        <title>Draft Genome Sequences of Neofusicoccum parvum.</title>
        <authorList>
            <person name="Ashida A."/>
            <person name="Camagna M."/>
            <person name="Tanaka A."/>
            <person name="Takemoto D."/>
        </authorList>
    </citation>
    <scope>NUCLEOTIDE SEQUENCE</scope>
    <source>
        <strain evidence="1">PPO83</strain>
    </source>
</reference>
<dbReference type="EMBL" id="BSXG01000131">
    <property type="protein sequence ID" value="GME47229.1"/>
    <property type="molecule type" value="Genomic_DNA"/>
</dbReference>
<organism evidence="1 2">
    <name type="scientific">Neofusicoccum parvum</name>
    <dbReference type="NCBI Taxonomy" id="310453"/>
    <lineage>
        <taxon>Eukaryota</taxon>
        <taxon>Fungi</taxon>
        <taxon>Dikarya</taxon>
        <taxon>Ascomycota</taxon>
        <taxon>Pezizomycotina</taxon>
        <taxon>Dothideomycetes</taxon>
        <taxon>Dothideomycetes incertae sedis</taxon>
        <taxon>Botryosphaeriales</taxon>
        <taxon>Botryosphaeriaceae</taxon>
        <taxon>Neofusicoccum</taxon>
    </lineage>
</organism>
<evidence type="ECO:0000313" key="1">
    <source>
        <dbReference type="EMBL" id="GME47229.1"/>
    </source>
</evidence>
<protein>
    <submittedName>
        <fullName evidence="1">Uncharacterized protein</fullName>
    </submittedName>
</protein>
<accession>A0ACB5SLQ7</accession>